<dbReference type="InterPro" id="IPR036188">
    <property type="entry name" value="FAD/NAD-bd_sf"/>
</dbReference>
<dbReference type="InterPro" id="IPR002938">
    <property type="entry name" value="FAD-bd"/>
</dbReference>
<proteinExistence type="predicted"/>
<dbReference type="PROSITE" id="PS01304">
    <property type="entry name" value="UBIH"/>
    <property type="match status" value="1"/>
</dbReference>
<feature type="domain" description="FAD-binding" evidence="4">
    <location>
        <begin position="79"/>
        <end position="157"/>
    </location>
</feature>
<dbReference type="GO" id="GO:0016491">
    <property type="term" value="F:oxidoreductase activity"/>
    <property type="evidence" value="ECO:0007669"/>
    <property type="project" value="UniProtKB-KW"/>
</dbReference>
<dbReference type="AlphaFoldDB" id="A0A316Z309"/>
<keyword evidence="3" id="KW-0560">Oxidoreductase</keyword>
<evidence type="ECO:0000256" key="3">
    <source>
        <dbReference type="ARBA" id="ARBA00023002"/>
    </source>
</evidence>
<protein>
    <recommendedName>
        <fullName evidence="4">FAD-binding domain-containing protein</fullName>
    </recommendedName>
</protein>
<dbReference type="EMBL" id="KZ819311">
    <property type="protein sequence ID" value="PWN94555.1"/>
    <property type="molecule type" value="Genomic_DNA"/>
</dbReference>
<dbReference type="STRING" id="58919.A0A316Z309"/>
<name>A0A316Z309_9BASI</name>
<dbReference type="SUPFAM" id="SSF51905">
    <property type="entry name" value="FAD/NAD(P)-binding domain"/>
    <property type="match status" value="1"/>
</dbReference>
<dbReference type="GO" id="GO:0071949">
    <property type="term" value="F:FAD binding"/>
    <property type="evidence" value="ECO:0007669"/>
    <property type="project" value="InterPro"/>
</dbReference>
<accession>A0A316Z309</accession>
<keyword evidence="2" id="KW-0274">FAD</keyword>
<dbReference type="OrthoDB" id="683240at2759"/>
<organism evidence="5 6">
    <name type="scientific">Tilletiopsis washingtonensis</name>
    <dbReference type="NCBI Taxonomy" id="58919"/>
    <lineage>
        <taxon>Eukaryota</taxon>
        <taxon>Fungi</taxon>
        <taxon>Dikarya</taxon>
        <taxon>Basidiomycota</taxon>
        <taxon>Ustilaginomycotina</taxon>
        <taxon>Exobasidiomycetes</taxon>
        <taxon>Entylomatales</taxon>
        <taxon>Entylomatales incertae sedis</taxon>
        <taxon>Tilletiopsis</taxon>
    </lineage>
</organism>
<feature type="non-terminal residue" evidence="5">
    <location>
        <position position="1"/>
    </location>
</feature>
<dbReference type="InterPro" id="IPR051205">
    <property type="entry name" value="UbiH/COQ6_monooxygenase"/>
</dbReference>
<evidence type="ECO:0000313" key="6">
    <source>
        <dbReference type="Proteomes" id="UP000245946"/>
    </source>
</evidence>
<dbReference type="PANTHER" id="PTHR43876:SF7">
    <property type="entry name" value="UBIQUINONE BIOSYNTHESIS MONOOXYGENASE COQ6, MITOCHONDRIAL"/>
    <property type="match status" value="1"/>
</dbReference>
<dbReference type="Gene3D" id="3.50.50.60">
    <property type="entry name" value="FAD/NAD(P)-binding domain"/>
    <property type="match status" value="1"/>
</dbReference>
<evidence type="ECO:0000256" key="2">
    <source>
        <dbReference type="ARBA" id="ARBA00022827"/>
    </source>
</evidence>
<dbReference type="RefSeq" id="XP_025594834.1">
    <property type="nucleotide sequence ID" value="XM_025744508.1"/>
</dbReference>
<reference evidence="5 6" key="1">
    <citation type="journal article" date="2018" name="Mol. Biol. Evol.">
        <title>Broad Genomic Sampling Reveals a Smut Pathogenic Ancestry of the Fungal Clade Ustilaginomycotina.</title>
        <authorList>
            <person name="Kijpornyongpan T."/>
            <person name="Mondo S.J."/>
            <person name="Barry K."/>
            <person name="Sandor L."/>
            <person name="Lee J."/>
            <person name="Lipzen A."/>
            <person name="Pangilinan J."/>
            <person name="LaButti K."/>
            <person name="Hainaut M."/>
            <person name="Henrissat B."/>
            <person name="Grigoriev I.V."/>
            <person name="Spatafora J.W."/>
            <person name="Aime M.C."/>
        </authorList>
    </citation>
    <scope>NUCLEOTIDE SEQUENCE [LARGE SCALE GENOMIC DNA]</scope>
    <source>
        <strain evidence="5 6">MCA 4186</strain>
    </source>
</reference>
<dbReference type="PRINTS" id="PR00420">
    <property type="entry name" value="RNGMNOXGNASE"/>
</dbReference>
<keyword evidence="6" id="KW-1185">Reference proteome</keyword>
<sequence length="214" mass="22373">AIDWSHLTPLLEAELRAPGVPDAFAGDDVPVPVVSVDSGSVASWPLKMSHASNYAASPPGLLSSGLSRLSALTGLHFASSSSTSAESLIRGRCVLVGDAAHTVHPLAGQGLNLGLADARCLSSHLIRASRLGSDLGAPLALAAYEKERWAPNQAMVSATDALHFVYALDPNEERGMKWAKEMAVWARATATEVLNELGPVKEGIASFAGSGRRR</sequence>
<evidence type="ECO:0000256" key="1">
    <source>
        <dbReference type="ARBA" id="ARBA00022630"/>
    </source>
</evidence>
<evidence type="ECO:0000313" key="5">
    <source>
        <dbReference type="EMBL" id="PWN94555.1"/>
    </source>
</evidence>
<dbReference type="GO" id="GO:0005739">
    <property type="term" value="C:mitochondrion"/>
    <property type="evidence" value="ECO:0007669"/>
    <property type="project" value="TreeGrafter"/>
</dbReference>
<keyword evidence="1" id="KW-0285">Flavoprotein</keyword>
<dbReference type="GeneID" id="37272052"/>
<gene>
    <name evidence="5" type="ORF">FA09DRAFT_341917</name>
</gene>
<dbReference type="Proteomes" id="UP000245946">
    <property type="component" value="Unassembled WGS sequence"/>
</dbReference>
<dbReference type="PANTHER" id="PTHR43876">
    <property type="entry name" value="UBIQUINONE BIOSYNTHESIS MONOOXYGENASE COQ6, MITOCHONDRIAL"/>
    <property type="match status" value="1"/>
</dbReference>
<evidence type="ECO:0000259" key="4">
    <source>
        <dbReference type="Pfam" id="PF01494"/>
    </source>
</evidence>
<dbReference type="InterPro" id="IPR018168">
    <property type="entry name" value="Ubi_Hdrlase_CS"/>
</dbReference>
<dbReference type="Pfam" id="PF01494">
    <property type="entry name" value="FAD_binding_3"/>
    <property type="match status" value="1"/>
</dbReference>